<gene>
    <name evidence="3" type="ORF">As57867_004904</name>
</gene>
<dbReference type="GO" id="GO:0044550">
    <property type="term" value="P:secondary metabolite biosynthetic process"/>
    <property type="evidence" value="ECO:0007669"/>
    <property type="project" value="TreeGrafter"/>
</dbReference>
<dbReference type="InterPro" id="IPR000873">
    <property type="entry name" value="AMP-dep_synth/lig_dom"/>
</dbReference>
<dbReference type="AlphaFoldDB" id="A0A6A4ZKQ8"/>
<dbReference type="InterPro" id="IPR025110">
    <property type="entry name" value="AMP-bd_C"/>
</dbReference>
<dbReference type="GO" id="GO:0031177">
    <property type="term" value="F:phosphopantetheine binding"/>
    <property type="evidence" value="ECO:0007669"/>
    <property type="project" value="TreeGrafter"/>
</dbReference>
<dbReference type="Pfam" id="PF00501">
    <property type="entry name" value="AMP-binding"/>
    <property type="match status" value="1"/>
</dbReference>
<protein>
    <recommendedName>
        <fullName evidence="4">AMP-dependent synthetase/ligase domain-containing protein</fullName>
    </recommendedName>
</protein>
<feature type="domain" description="AMP-dependent synthetase/ligase" evidence="1">
    <location>
        <begin position="56"/>
        <end position="386"/>
    </location>
</feature>
<dbReference type="NCBIfam" id="TIGR01733">
    <property type="entry name" value="AA-adenyl-dom"/>
    <property type="match status" value="1"/>
</dbReference>
<dbReference type="InterPro" id="IPR020845">
    <property type="entry name" value="AMP-binding_CS"/>
</dbReference>
<comment type="caution">
    <text evidence="3">The sequence shown here is derived from an EMBL/GenBank/DDBJ whole genome shotgun (WGS) entry which is preliminary data.</text>
</comment>
<feature type="domain" description="AMP-binding enzyme C-terminal" evidence="2">
    <location>
        <begin position="445"/>
        <end position="513"/>
    </location>
</feature>
<dbReference type="InterPro" id="IPR010071">
    <property type="entry name" value="AA_adenyl_dom"/>
</dbReference>
<reference evidence="3" key="1">
    <citation type="submission" date="2019-06" db="EMBL/GenBank/DDBJ databases">
        <title>Genomics analysis of Aphanomyces spp. identifies a new class of oomycete effector associated with host adaptation.</title>
        <authorList>
            <person name="Gaulin E."/>
        </authorList>
    </citation>
    <scope>NUCLEOTIDE SEQUENCE</scope>
    <source>
        <strain evidence="3">CBS 578.67</strain>
    </source>
</reference>
<dbReference type="PROSITE" id="PS00455">
    <property type="entry name" value="AMP_BINDING"/>
    <property type="match status" value="1"/>
</dbReference>
<sequence length="524" mass="57718">MLIEFDHALFQLCKLVHEDGATATLFELSPAQTQFIETVSFGPRSPLPYELLHHAFEERAKQHPDVRAIEFEGAGLTYGELNDLANTLAAALCAMGVGVGCRVAVVMDRCLEFPLGLLSVLKSGASMVPLSSLIPRTRLEIVLRESDCNVVLCTVEASLDLSFWPSFCRILPVNVGSLRISTNEFVPGQIRRSDEAYIVFTSGSTGKPKGVPVLHSSILNTIIHTGPRIGFSPGARALQFLSVSFDGFQGDMWQCLTHGATMVLRGNNYEETILNVDMITCTPSTLATFGHPQQYQNLKFVHVAGETCPEQLKQKWSKYVRFFNLYGPSECALMTHLQELHIHSPITIGQPISNTNAYILDKNRNTLPVEFVGEIYLSGICVSPGYINLPSQTEERFIPDPFVGGSQMMFRTGDLGRILPNGKFEVLGRKDNQVKLKGYRIELDEVAEAMLHHPQVVTAAAIVKDKTHLVGYFSPANVSSDELIEVVASRLPVYMVPAVWVGLDVMPQNANGKIDKKALEALDV</sequence>
<dbReference type="SUPFAM" id="SSF56801">
    <property type="entry name" value="Acetyl-CoA synthetase-like"/>
    <property type="match status" value="1"/>
</dbReference>
<dbReference type="PANTHER" id="PTHR45527:SF1">
    <property type="entry name" value="FATTY ACID SYNTHASE"/>
    <property type="match status" value="1"/>
</dbReference>
<dbReference type="PANTHER" id="PTHR45527">
    <property type="entry name" value="NONRIBOSOMAL PEPTIDE SYNTHETASE"/>
    <property type="match status" value="1"/>
</dbReference>
<proteinExistence type="predicted"/>
<dbReference type="OrthoDB" id="75981at2759"/>
<dbReference type="Gene3D" id="3.30.300.30">
    <property type="match status" value="1"/>
</dbReference>
<evidence type="ECO:0008006" key="4">
    <source>
        <dbReference type="Google" id="ProtNLM"/>
    </source>
</evidence>
<dbReference type="Pfam" id="PF13193">
    <property type="entry name" value="AMP-binding_C"/>
    <property type="match status" value="1"/>
</dbReference>
<evidence type="ECO:0000313" key="3">
    <source>
        <dbReference type="EMBL" id="KAF0712100.1"/>
    </source>
</evidence>
<dbReference type="InterPro" id="IPR042099">
    <property type="entry name" value="ANL_N_sf"/>
</dbReference>
<dbReference type="EMBL" id="VJMH01001412">
    <property type="protein sequence ID" value="KAF0712100.1"/>
    <property type="molecule type" value="Genomic_DNA"/>
</dbReference>
<evidence type="ECO:0000259" key="2">
    <source>
        <dbReference type="Pfam" id="PF13193"/>
    </source>
</evidence>
<dbReference type="Gene3D" id="3.40.50.12780">
    <property type="entry name" value="N-terminal domain of ligase-like"/>
    <property type="match status" value="1"/>
</dbReference>
<feature type="non-terminal residue" evidence="3">
    <location>
        <position position="524"/>
    </location>
</feature>
<evidence type="ECO:0000259" key="1">
    <source>
        <dbReference type="Pfam" id="PF00501"/>
    </source>
</evidence>
<organism evidence="3">
    <name type="scientific">Aphanomyces stellatus</name>
    <dbReference type="NCBI Taxonomy" id="120398"/>
    <lineage>
        <taxon>Eukaryota</taxon>
        <taxon>Sar</taxon>
        <taxon>Stramenopiles</taxon>
        <taxon>Oomycota</taxon>
        <taxon>Saprolegniomycetes</taxon>
        <taxon>Saprolegniales</taxon>
        <taxon>Verrucalvaceae</taxon>
        <taxon>Aphanomyces</taxon>
    </lineage>
</organism>
<dbReference type="InterPro" id="IPR045851">
    <property type="entry name" value="AMP-bd_C_sf"/>
</dbReference>
<accession>A0A6A4ZKQ8</accession>
<name>A0A6A4ZKQ8_9STRA</name>
<dbReference type="GO" id="GO:0005737">
    <property type="term" value="C:cytoplasm"/>
    <property type="evidence" value="ECO:0007669"/>
    <property type="project" value="TreeGrafter"/>
</dbReference>
<dbReference type="GO" id="GO:0043041">
    <property type="term" value="P:amino acid activation for nonribosomal peptide biosynthetic process"/>
    <property type="evidence" value="ECO:0007669"/>
    <property type="project" value="TreeGrafter"/>
</dbReference>